<protein>
    <submittedName>
        <fullName evidence="2">Uncharacterized protein</fullName>
    </submittedName>
</protein>
<evidence type="ECO:0000313" key="3">
    <source>
        <dbReference type="Proteomes" id="UP001162834"/>
    </source>
</evidence>
<evidence type="ECO:0000313" key="2">
    <source>
        <dbReference type="EMBL" id="UGS34038.1"/>
    </source>
</evidence>
<keyword evidence="1" id="KW-0472">Membrane</keyword>
<keyword evidence="3" id="KW-1185">Reference proteome</keyword>
<name>A0A9E6XSU9_9ACTN</name>
<evidence type="ECO:0000256" key="1">
    <source>
        <dbReference type="SAM" id="Phobius"/>
    </source>
</evidence>
<proteinExistence type="predicted"/>
<keyword evidence="1" id="KW-0812">Transmembrane</keyword>
<sequence>MSPPSPDQRPPHAIPWQFLIRAVMVVTGLTLLLVAKVHGAAFYVAWALIGLALLSEAAAMLVYRVRMRGARRRR</sequence>
<dbReference type="RefSeq" id="WP_259313728.1">
    <property type="nucleotide sequence ID" value="NZ_CP087164.1"/>
</dbReference>
<organism evidence="2 3">
    <name type="scientific">Capillimicrobium parvum</name>
    <dbReference type="NCBI Taxonomy" id="2884022"/>
    <lineage>
        <taxon>Bacteria</taxon>
        <taxon>Bacillati</taxon>
        <taxon>Actinomycetota</taxon>
        <taxon>Thermoleophilia</taxon>
        <taxon>Solirubrobacterales</taxon>
        <taxon>Capillimicrobiaceae</taxon>
        <taxon>Capillimicrobium</taxon>
    </lineage>
</organism>
<reference evidence="2" key="1">
    <citation type="journal article" date="2022" name="Int. J. Syst. Evol. Microbiol.">
        <title>Pseudomonas aegrilactucae sp. nov. and Pseudomonas morbosilactucae sp. nov., pathogens causing bacterial rot of lettuce in Japan.</title>
        <authorList>
            <person name="Sawada H."/>
            <person name="Fujikawa T."/>
            <person name="Satou M."/>
        </authorList>
    </citation>
    <scope>NUCLEOTIDE SEQUENCE</scope>
    <source>
        <strain evidence="2">0166_1</strain>
    </source>
</reference>
<dbReference type="AlphaFoldDB" id="A0A9E6XSU9"/>
<dbReference type="KEGG" id="sbae:DSM104329_00409"/>
<keyword evidence="1" id="KW-1133">Transmembrane helix</keyword>
<gene>
    <name evidence="2" type="ORF">DSM104329_00409</name>
</gene>
<dbReference type="EMBL" id="CP087164">
    <property type="protein sequence ID" value="UGS34038.1"/>
    <property type="molecule type" value="Genomic_DNA"/>
</dbReference>
<feature type="transmembrane region" description="Helical" evidence="1">
    <location>
        <begin position="18"/>
        <end position="35"/>
    </location>
</feature>
<dbReference type="Proteomes" id="UP001162834">
    <property type="component" value="Chromosome"/>
</dbReference>
<accession>A0A9E6XSU9</accession>
<feature type="transmembrane region" description="Helical" evidence="1">
    <location>
        <begin position="41"/>
        <end position="63"/>
    </location>
</feature>